<evidence type="ECO:0000256" key="1">
    <source>
        <dbReference type="SAM" id="MobiDB-lite"/>
    </source>
</evidence>
<dbReference type="Gene3D" id="3.10.450.50">
    <property type="match status" value="1"/>
</dbReference>
<keyword evidence="4" id="KW-1185">Reference proteome</keyword>
<feature type="region of interest" description="Disordered" evidence="1">
    <location>
        <begin position="112"/>
        <end position="140"/>
    </location>
</feature>
<dbReference type="SUPFAM" id="SSF54427">
    <property type="entry name" value="NTF2-like"/>
    <property type="match status" value="1"/>
</dbReference>
<feature type="domain" description="SnoaL-like" evidence="2">
    <location>
        <begin position="8"/>
        <end position="127"/>
    </location>
</feature>
<accession>A0A6I3IS75</accession>
<evidence type="ECO:0000313" key="4">
    <source>
        <dbReference type="Proteomes" id="UP000431092"/>
    </source>
</evidence>
<dbReference type="Pfam" id="PF13474">
    <property type="entry name" value="SnoaL_3"/>
    <property type="match status" value="1"/>
</dbReference>
<dbReference type="Proteomes" id="UP000431092">
    <property type="component" value="Unassembled WGS sequence"/>
</dbReference>
<organism evidence="3 4">
    <name type="scientific">Arsenicicoccus cauae</name>
    <dbReference type="NCBI Taxonomy" id="2663847"/>
    <lineage>
        <taxon>Bacteria</taxon>
        <taxon>Bacillati</taxon>
        <taxon>Actinomycetota</taxon>
        <taxon>Actinomycetes</taxon>
        <taxon>Micrococcales</taxon>
        <taxon>Intrasporangiaceae</taxon>
        <taxon>Arsenicicoccus</taxon>
    </lineage>
</organism>
<dbReference type="EMBL" id="WLVL01000021">
    <property type="protein sequence ID" value="MTB71529.1"/>
    <property type="molecule type" value="Genomic_DNA"/>
</dbReference>
<reference evidence="3 4" key="1">
    <citation type="submission" date="2019-11" db="EMBL/GenBank/DDBJ databases">
        <title>Whole genome sequencing identifies a novel species of the genus Arsenicicoccus isolated from human blood.</title>
        <authorList>
            <person name="Jeong J.H."/>
            <person name="Kweon O.J."/>
            <person name="Kim H.R."/>
            <person name="Kim T.-H."/>
            <person name="Ha S.-M."/>
            <person name="Lee M.-K."/>
        </authorList>
    </citation>
    <scope>NUCLEOTIDE SEQUENCE [LARGE SCALE GENOMIC DNA]</scope>
    <source>
        <strain evidence="3 4">MKL-02</strain>
    </source>
</reference>
<dbReference type="InterPro" id="IPR032710">
    <property type="entry name" value="NTF2-like_dom_sf"/>
</dbReference>
<dbReference type="AlphaFoldDB" id="A0A6I3IS75"/>
<name>A0A6I3IS75_9MICO</name>
<sequence>MMSMDAPQLISSYERAVASIDVDRLLDLYAEDARVFDGTSAWQYTSRDEWRAAVDMWFRHLAGNGACEIREPRVAGSDTILVLSGLACYGADDREGGRTEVVSRFTQVWEPGDNGPRITHEHTSLPLDDACERPLPQPGS</sequence>
<proteinExistence type="predicted"/>
<evidence type="ECO:0000313" key="3">
    <source>
        <dbReference type="EMBL" id="MTB71529.1"/>
    </source>
</evidence>
<dbReference type="RefSeq" id="WP_154592854.1">
    <property type="nucleotide sequence ID" value="NZ_CP171001.1"/>
</dbReference>
<evidence type="ECO:0000259" key="2">
    <source>
        <dbReference type="Pfam" id="PF13474"/>
    </source>
</evidence>
<protein>
    <submittedName>
        <fullName evidence="3">DUF4440 domain-containing protein</fullName>
    </submittedName>
</protein>
<gene>
    <name evidence="3" type="ORF">GGG17_06005</name>
</gene>
<dbReference type="InterPro" id="IPR037401">
    <property type="entry name" value="SnoaL-like"/>
</dbReference>
<comment type="caution">
    <text evidence="3">The sequence shown here is derived from an EMBL/GenBank/DDBJ whole genome shotgun (WGS) entry which is preliminary data.</text>
</comment>